<reference key="2">
    <citation type="submission" date="2011-10" db="EMBL/GenBank/DDBJ databases">
        <title>The genome and transcriptome sequence of Clonorchis sinensis provide insights into the carcinogenic liver fluke.</title>
        <authorList>
            <person name="Wang X."/>
            <person name="Huang Y."/>
            <person name="Chen W."/>
            <person name="Liu H."/>
            <person name="Guo L."/>
            <person name="Chen Y."/>
            <person name="Luo F."/>
            <person name="Zhou W."/>
            <person name="Sun J."/>
            <person name="Mao Q."/>
            <person name="Liang P."/>
            <person name="Zhou C."/>
            <person name="Tian Y."/>
            <person name="Men J."/>
            <person name="Lv X."/>
            <person name="Huang L."/>
            <person name="Zhou J."/>
            <person name="Hu Y."/>
            <person name="Li R."/>
            <person name="Zhang F."/>
            <person name="Lei H."/>
            <person name="Li X."/>
            <person name="Hu X."/>
            <person name="Liang C."/>
            <person name="Xu J."/>
            <person name="Wu Z."/>
            <person name="Yu X."/>
        </authorList>
    </citation>
    <scope>NUCLEOTIDE SEQUENCE</scope>
    <source>
        <strain>Henan</strain>
    </source>
</reference>
<dbReference type="SUPFAM" id="SSF56219">
    <property type="entry name" value="DNase I-like"/>
    <property type="match status" value="1"/>
</dbReference>
<dbReference type="Proteomes" id="UP000008909">
    <property type="component" value="Unassembled WGS sequence"/>
</dbReference>
<evidence type="ECO:0008006" key="3">
    <source>
        <dbReference type="Google" id="ProtNLM"/>
    </source>
</evidence>
<dbReference type="GO" id="GO:0061343">
    <property type="term" value="P:cell adhesion involved in heart morphogenesis"/>
    <property type="evidence" value="ECO:0007669"/>
    <property type="project" value="TreeGrafter"/>
</dbReference>
<organism evidence="1 2">
    <name type="scientific">Clonorchis sinensis</name>
    <name type="common">Chinese liver fluke</name>
    <dbReference type="NCBI Taxonomy" id="79923"/>
    <lineage>
        <taxon>Eukaryota</taxon>
        <taxon>Metazoa</taxon>
        <taxon>Spiralia</taxon>
        <taxon>Lophotrochozoa</taxon>
        <taxon>Platyhelminthes</taxon>
        <taxon>Trematoda</taxon>
        <taxon>Digenea</taxon>
        <taxon>Opisthorchiida</taxon>
        <taxon>Opisthorchiata</taxon>
        <taxon>Opisthorchiidae</taxon>
        <taxon>Clonorchis</taxon>
    </lineage>
</organism>
<sequence>MICVTETWLTDETSDTTISIPGYDIHRSDRKDSRGGGCAIHSKTELRATNFVDSSLEGIPETTLKPTEQTKGPVLVGCVYLPPPPSADSIADLSRILSTAHALPRSSTFLLCDFNLPDISWSPTMGPAHYAALLAGLSVEGWSQLARRLTRGLHTLDLIFSKDNHLATPAVGPCFPGCDHCAVSCTAVSYDSGPTTDPVNIADRPNAYFASCYLSIPPNSKRLLSAASLQPLNGQDLVACMRDENLVGWTGMTCGDFRRVTLHRENCTSQPINLKHDAHQGVVQKPKYVSAMIAWHCHTQSDSTPATIHFLCPRPFIPLPTTANKLFTWPKSPPGPVHPKPLNL</sequence>
<dbReference type="AlphaFoldDB" id="G7YRS6"/>
<protein>
    <recommendedName>
        <fullName evidence="3">Endonuclease/exonuclease/phosphatase domain-containing protein</fullName>
    </recommendedName>
</protein>
<dbReference type="PANTHER" id="PTHR33395">
    <property type="entry name" value="TRANSCRIPTASE, PUTATIVE-RELATED-RELATED"/>
    <property type="match status" value="1"/>
</dbReference>
<dbReference type="GO" id="GO:0031012">
    <property type="term" value="C:extracellular matrix"/>
    <property type="evidence" value="ECO:0007669"/>
    <property type="project" value="TreeGrafter"/>
</dbReference>
<evidence type="ECO:0000313" key="1">
    <source>
        <dbReference type="EMBL" id="GAA55656.1"/>
    </source>
</evidence>
<dbReference type="EMBL" id="DF144057">
    <property type="protein sequence ID" value="GAA55656.1"/>
    <property type="molecule type" value="Genomic_DNA"/>
</dbReference>
<dbReference type="GO" id="GO:0007508">
    <property type="term" value="P:larval heart development"/>
    <property type="evidence" value="ECO:0007669"/>
    <property type="project" value="TreeGrafter"/>
</dbReference>
<accession>G7YRS6</accession>
<dbReference type="Gene3D" id="3.60.10.10">
    <property type="entry name" value="Endonuclease/exonuclease/phosphatase"/>
    <property type="match status" value="1"/>
</dbReference>
<keyword evidence="2" id="KW-1185">Reference proteome</keyword>
<evidence type="ECO:0000313" key="2">
    <source>
        <dbReference type="Proteomes" id="UP000008909"/>
    </source>
</evidence>
<gene>
    <name evidence="1" type="ORF">CLF_108581</name>
</gene>
<proteinExistence type="predicted"/>
<dbReference type="PANTHER" id="PTHR33395:SF22">
    <property type="entry name" value="REVERSE TRANSCRIPTASE DOMAIN-CONTAINING PROTEIN"/>
    <property type="match status" value="1"/>
</dbReference>
<dbReference type="InterPro" id="IPR036691">
    <property type="entry name" value="Endo/exonu/phosph_ase_sf"/>
</dbReference>
<name>G7YRS6_CLOSI</name>
<reference evidence="1" key="1">
    <citation type="journal article" date="2011" name="Genome Biol.">
        <title>The draft genome of the carcinogenic human liver fluke Clonorchis sinensis.</title>
        <authorList>
            <person name="Wang X."/>
            <person name="Chen W."/>
            <person name="Huang Y."/>
            <person name="Sun J."/>
            <person name="Men J."/>
            <person name="Liu H."/>
            <person name="Luo F."/>
            <person name="Guo L."/>
            <person name="Lv X."/>
            <person name="Deng C."/>
            <person name="Zhou C."/>
            <person name="Fan Y."/>
            <person name="Li X."/>
            <person name="Huang L."/>
            <person name="Hu Y."/>
            <person name="Liang C."/>
            <person name="Hu X."/>
            <person name="Xu J."/>
            <person name="Yu X."/>
        </authorList>
    </citation>
    <scope>NUCLEOTIDE SEQUENCE [LARGE SCALE GENOMIC DNA]</scope>
    <source>
        <strain evidence="1">Henan</strain>
    </source>
</reference>